<dbReference type="GO" id="GO:0006260">
    <property type="term" value="P:DNA replication"/>
    <property type="evidence" value="ECO:0007669"/>
    <property type="project" value="UniProtKB-KW"/>
</dbReference>
<dbReference type="Pfam" id="PF09116">
    <property type="entry name" value="gp45-slide_C"/>
    <property type="match status" value="1"/>
</dbReference>
<dbReference type="Proteomes" id="UP000222894">
    <property type="component" value="Genome"/>
</dbReference>
<dbReference type="HAMAP" id="MF_04161">
    <property type="entry name" value="Sliding_clamp_T4"/>
    <property type="match status" value="1"/>
</dbReference>
<evidence type="ECO:0000313" key="3">
    <source>
        <dbReference type="EMBL" id="APU00513.1"/>
    </source>
</evidence>
<keyword evidence="1" id="KW-0235">DNA replication</keyword>
<sequence>MKLSKETLSIMKNFAAINPSLRLVPGDFIMTKSINGVAYAEATIADEIDSELNIYDLPNFLSILGQLGDGSEITLSNGDIVIHNGRAKVNLPDAEGNAIIVPKQRLRMPPPDVEFDLKAEDLAEILKISRAVGADRMAITNRDDHIVVDTFSEADGDNPRTRYSVQLCAYEGTNNFSFVINLDNVSVVIADYKINISSKGAAQFQGINSSYVFVLETSSKHDF</sequence>
<comment type="similarity">
    <text evidence="1">Belongs to the Tevenvirinae sliding clamp family.</text>
</comment>
<dbReference type="EMBL" id="KY290948">
    <property type="protein sequence ID" value="APU00513.1"/>
    <property type="molecule type" value="Genomic_DNA"/>
</dbReference>
<comment type="subunit">
    <text evidence="1">Homotrimer. Interacts with the viral DNA polymerase; this interaction constitutes the polymerase holoenzyme. Interacts with the sliding-clamp-loader; this interaction allows the sliding-clamp-loader to open the sliding clamp. Interacts with the viral DNA ligase. Part of the replicase complex that includes the DNA polymerase, the polymerase clamp, the clamp loader complex, the single-stranded DNA binding protein, the primase, the helicase and the helicase assembly factor. Interacts with the viral RNA polymerase (RNAP). Part of the transcription activation complex containing host RNAP, the viral RNA polymerase sigma-like factor, the late transcription coactivator, and the sliding clamp.</text>
</comment>
<dbReference type="InterPro" id="IPR046938">
    <property type="entry name" value="DNA_clamp_sf"/>
</dbReference>
<dbReference type="GO" id="GO:0019083">
    <property type="term" value="P:viral transcription"/>
    <property type="evidence" value="ECO:0007669"/>
    <property type="project" value="UniProtKB-UniRule"/>
</dbReference>
<dbReference type="GO" id="GO:0030337">
    <property type="term" value="F:DNA polymerase processivity factor activity"/>
    <property type="evidence" value="ECO:0007669"/>
    <property type="project" value="UniProtKB-UniRule"/>
</dbReference>
<evidence type="ECO:0000259" key="2">
    <source>
        <dbReference type="Pfam" id="PF09116"/>
    </source>
</evidence>
<reference evidence="3 4" key="1">
    <citation type="journal article" date="2017" name="Sci. Rep.">
        <title>Characterization and diversity of phages infecting Aeromonas salmonicida subsp. salmonicida.</title>
        <authorList>
            <person name="Vincent A.T."/>
            <person name="Paquet V.E."/>
            <person name="Bernatchez A."/>
            <person name="Tremblay D.M."/>
            <person name="Moineau S."/>
            <person name="Charette S.J."/>
        </authorList>
    </citation>
    <scope>NUCLEOTIDE SEQUENCE [LARGE SCALE GENOMIC DNA]</scope>
</reference>
<evidence type="ECO:0000256" key="1">
    <source>
        <dbReference type="HAMAP-Rule" id="MF_04161"/>
    </source>
</evidence>
<dbReference type="InterPro" id="IPR015200">
    <property type="entry name" value="Sliding_clamp_C"/>
</dbReference>
<keyword evidence="1" id="KW-1194">Viral DNA replication</keyword>
<dbReference type="SUPFAM" id="SSF55979">
    <property type="entry name" value="DNA clamp"/>
    <property type="match status" value="2"/>
</dbReference>
<dbReference type="Gene3D" id="3.70.10.10">
    <property type="match status" value="1"/>
</dbReference>
<comment type="function">
    <text evidence="1">Sliding clamp that encircles the genomic DNA and links the DNA polymerase to the template to control the processivity of DNA synthesis. Responsible for tethering the catalytic subunit of DNA polymerase to DNA during high-speed replication. Interaction with the sliding-clamp-loader opens the sliding clamp so that it can be loaded around the DNA template. During transcription, encircles the DNA and tethers host RNA polymerase (RNAP) to it.</text>
</comment>
<dbReference type="GO" id="GO:0039693">
    <property type="term" value="P:viral DNA genome replication"/>
    <property type="evidence" value="ECO:0007669"/>
    <property type="project" value="UniProtKB-UniRule"/>
</dbReference>
<organism evidence="3 4">
    <name type="scientific">Aeromonas phage 44RR2.8t.2</name>
    <dbReference type="NCBI Taxonomy" id="1932900"/>
    <lineage>
        <taxon>Viruses</taxon>
        <taxon>Duplodnaviria</taxon>
        <taxon>Heunggongvirae</taxon>
        <taxon>Uroviricota</taxon>
        <taxon>Caudoviricetes</taxon>
        <taxon>Pantevenvirales</taxon>
        <taxon>Straboviridae</taxon>
        <taxon>Biquartavirus</taxon>
        <taxon>Biquartavirus 44RR2</taxon>
    </lineage>
</organism>
<evidence type="ECO:0000313" key="4">
    <source>
        <dbReference type="Proteomes" id="UP000222894"/>
    </source>
</evidence>
<name>A0A219Y9Y5_9CAUD</name>
<accession>A0A219Y9Y5</accession>
<dbReference type="InterPro" id="IPR046389">
    <property type="entry name" value="Sliding_clamp_T4"/>
</dbReference>
<protein>
    <recommendedName>
        <fullName evidence="1">Sliding clamp</fullName>
    </recommendedName>
    <alternativeName>
        <fullName evidence="1">DNA polymerase accessory protein Gp45</fullName>
    </alternativeName>
    <alternativeName>
        <fullName evidence="1">DNA polymerase clamp</fullName>
    </alternativeName>
</protein>
<proteinExistence type="inferred from homology"/>
<feature type="domain" description="Sliding clamp C-terminal" evidence="2">
    <location>
        <begin position="114"/>
        <end position="216"/>
    </location>
</feature>
<keyword evidence="1" id="KW-1195">Viral transcription</keyword>